<comment type="caution">
    <text evidence="2">The sequence shown here is derived from an EMBL/GenBank/DDBJ whole genome shotgun (WGS) entry which is preliminary data.</text>
</comment>
<evidence type="ECO:0000256" key="1">
    <source>
        <dbReference type="SAM" id="Phobius"/>
    </source>
</evidence>
<dbReference type="OrthoDB" id="6159439at2759"/>
<proteinExistence type="predicted"/>
<accession>A0A4C1U4N4</accession>
<protein>
    <submittedName>
        <fullName evidence="2">Uncharacterized protein</fullName>
    </submittedName>
</protein>
<keyword evidence="1" id="KW-0812">Transmembrane</keyword>
<dbReference type="Proteomes" id="UP000299102">
    <property type="component" value="Unassembled WGS sequence"/>
</dbReference>
<evidence type="ECO:0000313" key="2">
    <source>
        <dbReference type="EMBL" id="GBP21302.1"/>
    </source>
</evidence>
<keyword evidence="1" id="KW-1133">Transmembrane helix</keyword>
<reference evidence="2 3" key="1">
    <citation type="journal article" date="2019" name="Commun. Biol.">
        <title>The bagworm genome reveals a unique fibroin gene that provides high tensile strength.</title>
        <authorList>
            <person name="Kono N."/>
            <person name="Nakamura H."/>
            <person name="Ohtoshi R."/>
            <person name="Tomita M."/>
            <person name="Numata K."/>
            <person name="Arakawa K."/>
        </authorList>
    </citation>
    <scope>NUCLEOTIDE SEQUENCE [LARGE SCALE GENOMIC DNA]</scope>
</reference>
<dbReference type="AlphaFoldDB" id="A0A4C1U4N4"/>
<feature type="transmembrane region" description="Helical" evidence="1">
    <location>
        <begin position="142"/>
        <end position="163"/>
    </location>
</feature>
<gene>
    <name evidence="2" type="ORF">EVAR_11697_1</name>
</gene>
<organism evidence="2 3">
    <name type="scientific">Eumeta variegata</name>
    <name type="common">Bagworm moth</name>
    <name type="synonym">Eumeta japonica</name>
    <dbReference type="NCBI Taxonomy" id="151549"/>
    <lineage>
        <taxon>Eukaryota</taxon>
        <taxon>Metazoa</taxon>
        <taxon>Ecdysozoa</taxon>
        <taxon>Arthropoda</taxon>
        <taxon>Hexapoda</taxon>
        <taxon>Insecta</taxon>
        <taxon>Pterygota</taxon>
        <taxon>Neoptera</taxon>
        <taxon>Endopterygota</taxon>
        <taxon>Lepidoptera</taxon>
        <taxon>Glossata</taxon>
        <taxon>Ditrysia</taxon>
        <taxon>Tineoidea</taxon>
        <taxon>Psychidae</taxon>
        <taxon>Oiketicinae</taxon>
        <taxon>Eumeta</taxon>
    </lineage>
</organism>
<keyword evidence="1" id="KW-0472">Membrane</keyword>
<sequence>MDNISSTSENVTLRASVLCPLDGDECGAYCCDTDIEYDSESETIDVICDNNAGDHGPQYRRKTHSVKLNENSNGAERTLIRERLNAIVPNEASVQAGDADLSVCGEKSKTKLDQRCDATTGVPEANAGCICIRLRFSCNLKLLILLMLFSGGGMLYQNLVVAYCTPHMRSVEAGLYNMLRDSGNTSSPQCWTLLPDRENGCQQLLALSLMPEPIDLK</sequence>
<name>A0A4C1U4N4_EUMVA</name>
<dbReference type="EMBL" id="BGZK01000127">
    <property type="protein sequence ID" value="GBP21302.1"/>
    <property type="molecule type" value="Genomic_DNA"/>
</dbReference>
<evidence type="ECO:0000313" key="3">
    <source>
        <dbReference type="Proteomes" id="UP000299102"/>
    </source>
</evidence>
<keyword evidence="3" id="KW-1185">Reference proteome</keyword>